<protein>
    <recommendedName>
        <fullName evidence="3">cytochrome-c oxidase</fullName>
        <ecNumber evidence="3">7.1.1.9</ecNumber>
    </recommendedName>
    <alternativeName>
        <fullName evidence="8">Cytochrome aa3 subunit 3</fullName>
    </alternativeName>
    <alternativeName>
        <fullName evidence="9">Cytochrome c oxidase polypeptide III</fullName>
    </alternativeName>
</protein>
<evidence type="ECO:0000259" key="11">
    <source>
        <dbReference type="PROSITE" id="PS50253"/>
    </source>
</evidence>
<evidence type="ECO:0000256" key="4">
    <source>
        <dbReference type="ARBA" id="ARBA00022692"/>
    </source>
</evidence>
<feature type="transmembrane region" description="Helical" evidence="10">
    <location>
        <begin position="47"/>
        <end position="65"/>
    </location>
</feature>
<keyword evidence="13" id="KW-1185">Reference proteome</keyword>
<keyword evidence="7 10" id="KW-0472">Membrane</keyword>
<dbReference type="PANTHER" id="PTHR11403:SF7">
    <property type="entry name" value="CYTOCHROME C OXIDASE SUBUNIT 3"/>
    <property type="match status" value="1"/>
</dbReference>
<evidence type="ECO:0000256" key="3">
    <source>
        <dbReference type="ARBA" id="ARBA00012949"/>
    </source>
</evidence>
<evidence type="ECO:0000256" key="9">
    <source>
        <dbReference type="ARBA" id="ARBA00031625"/>
    </source>
</evidence>
<reference evidence="12 13" key="1">
    <citation type="journal article" date="2009" name="PLoS ONE">
        <title>The complete genome of Teredinibacter turnerae T7901: an intracellular endosymbiont of marine wood-boring bivalves (shipworms).</title>
        <authorList>
            <person name="Yang J.C."/>
            <person name="Madupu R."/>
            <person name="Durkin A.S."/>
            <person name="Ekborg N.A."/>
            <person name="Pedamallu C.S."/>
            <person name="Hostetler J.B."/>
            <person name="Radune D."/>
            <person name="Toms B.S."/>
            <person name="Henrissat B."/>
            <person name="Coutinho P.M."/>
            <person name="Schwarz S."/>
            <person name="Field L."/>
            <person name="Trindade-Silva A.E."/>
            <person name="Soares C.A.G."/>
            <person name="Elshahawi S."/>
            <person name="Hanora A."/>
            <person name="Schmidt E.W."/>
            <person name="Haygood M.G."/>
            <person name="Posfai J."/>
            <person name="Benner J."/>
            <person name="Madinger C."/>
            <person name="Nove J."/>
            <person name="Anton B."/>
            <person name="Chaudhary K."/>
            <person name="Foster J."/>
            <person name="Holman A."/>
            <person name="Kumar S."/>
            <person name="Lessard P.A."/>
            <person name="Luyten Y.A."/>
            <person name="Slatko B."/>
            <person name="Wood N."/>
            <person name="Wu B."/>
            <person name="Teplitski M."/>
            <person name="Mougous J.D."/>
            <person name="Ward N."/>
            <person name="Eisen J.A."/>
            <person name="Badger J.H."/>
            <person name="Distel D.L."/>
        </authorList>
    </citation>
    <scope>NUCLEOTIDE SEQUENCE [LARGE SCALE GENOMIC DNA]</scope>
    <source>
        <strain evidence="13">ATCC 39867 / T7901</strain>
    </source>
</reference>
<keyword evidence="4 10" id="KW-0812">Transmembrane</keyword>
<dbReference type="STRING" id="377629.TERTU_0081"/>
<proteinExistence type="inferred from homology"/>
<dbReference type="Gene3D" id="1.20.120.80">
    <property type="entry name" value="Cytochrome c oxidase, subunit III, four-helix bundle"/>
    <property type="match status" value="1"/>
</dbReference>
<evidence type="ECO:0000256" key="6">
    <source>
        <dbReference type="ARBA" id="ARBA00022989"/>
    </source>
</evidence>
<dbReference type="HOGENOM" id="CLU_044071_0_0_6"/>
<evidence type="ECO:0000313" key="13">
    <source>
        <dbReference type="Proteomes" id="UP000009080"/>
    </source>
</evidence>
<dbReference type="InterPro" id="IPR013833">
    <property type="entry name" value="Cyt_c_oxidase_su3_a-hlx"/>
</dbReference>
<dbReference type="InterPro" id="IPR000298">
    <property type="entry name" value="Cyt_c_oxidase-like_su3"/>
</dbReference>
<dbReference type="FunFam" id="1.20.120.80:FF:000003">
    <property type="entry name" value="Cytochrome c oxidase subunit 3"/>
    <property type="match status" value="1"/>
</dbReference>
<evidence type="ECO:0000256" key="5">
    <source>
        <dbReference type="ARBA" id="ARBA00022967"/>
    </source>
</evidence>
<dbReference type="EC" id="7.1.1.9" evidence="3"/>
<sequence length="307" mass="34601">MEQKIDVYYVPAQSRLPFAASVGLFLTVYGLGNWLNQLQSSSDGNGQTLFVCGVLLLCTVLFIWFSTVINENLQGLNNAQLKRSYVWGMGWFIFSEVMFFSAFFGALWYIRNIALPELSNGPTSALLWNNFEAQWPLMTTPDMVVNNDTARMVGPDENMSNPGLTGWASWLPFWNTAVLLSSSVTVHIAHTGLKNNNKKQFNVFLAITVLLGIAFLTLQFEEYMHAYQHMGLTLNAGVYGATFFILTGFHGLHVSMGTFMLLVQLLRSVSKGHFSHDNCFGFEASSWYWHFVDVVWVALFIFVYVLG</sequence>
<evidence type="ECO:0000256" key="2">
    <source>
        <dbReference type="ARBA" id="ARBA00010581"/>
    </source>
</evidence>
<dbReference type="InterPro" id="IPR035973">
    <property type="entry name" value="Cyt_c_oxidase_su3-like_sf"/>
</dbReference>
<dbReference type="RefSeq" id="WP_015819865.1">
    <property type="nucleotide sequence ID" value="NC_012997.1"/>
</dbReference>
<name>C5BKU0_TERTT</name>
<dbReference type="GO" id="GO:0016020">
    <property type="term" value="C:membrane"/>
    <property type="evidence" value="ECO:0007669"/>
    <property type="project" value="UniProtKB-SubCell"/>
</dbReference>
<feature type="transmembrane region" description="Helical" evidence="10">
    <location>
        <begin position="240"/>
        <end position="266"/>
    </location>
</feature>
<evidence type="ECO:0000256" key="1">
    <source>
        <dbReference type="ARBA" id="ARBA00004141"/>
    </source>
</evidence>
<dbReference type="KEGG" id="ttu:TERTU_0081"/>
<dbReference type="SUPFAM" id="SSF81452">
    <property type="entry name" value="Cytochrome c oxidase subunit III-like"/>
    <property type="match status" value="1"/>
</dbReference>
<feature type="transmembrane region" description="Helical" evidence="10">
    <location>
        <begin position="85"/>
        <end position="110"/>
    </location>
</feature>
<dbReference type="PANTHER" id="PTHR11403">
    <property type="entry name" value="CYTOCHROME C OXIDASE SUBUNIT III"/>
    <property type="match status" value="1"/>
</dbReference>
<dbReference type="PROSITE" id="PS50253">
    <property type="entry name" value="COX3"/>
    <property type="match status" value="1"/>
</dbReference>
<dbReference type="Gene3D" id="1.10.287.70">
    <property type="match status" value="1"/>
</dbReference>
<dbReference type="InterPro" id="IPR024791">
    <property type="entry name" value="Cyt_c/ubiquinol_Oxase_su3"/>
</dbReference>
<evidence type="ECO:0000256" key="8">
    <source>
        <dbReference type="ARBA" id="ARBA00031400"/>
    </source>
</evidence>
<evidence type="ECO:0000256" key="10">
    <source>
        <dbReference type="SAM" id="Phobius"/>
    </source>
</evidence>
<dbReference type="AlphaFoldDB" id="C5BKU0"/>
<keyword evidence="6 10" id="KW-1133">Transmembrane helix</keyword>
<keyword evidence="5" id="KW-1278">Translocase</keyword>
<dbReference type="OrthoDB" id="9810850at2"/>
<dbReference type="InterPro" id="IPR033945">
    <property type="entry name" value="Cyt_c_oxase_su3_dom"/>
</dbReference>
<dbReference type="GO" id="GO:0019646">
    <property type="term" value="P:aerobic electron transport chain"/>
    <property type="evidence" value="ECO:0007669"/>
    <property type="project" value="InterPro"/>
</dbReference>
<dbReference type="GO" id="GO:0004129">
    <property type="term" value="F:cytochrome-c oxidase activity"/>
    <property type="evidence" value="ECO:0007669"/>
    <property type="project" value="UniProtKB-EC"/>
</dbReference>
<evidence type="ECO:0000313" key="12">
    <source>
        <dbReference type="EMBL" id="ACR13750.1"/>
    </source>
</evidence>
<accession>C5BKU0</accession>
<dbReference type="eggNOG" id="COG1845">
    <property type="taxonomic scope" value="Bacteria"/>
</dbReference>
<comment type="subcellular location">
    <subcellularLocation>
        <location evidence="1">Membrane</location>
        <topology evidence="1">Multi-pass membrane protein</topology>
    </subcellularLocation>
</comment>
<organism evidence="12 13">
    <name type="scientific">Teredinibacter turnerae (strain ATCC 39867 / T7901)</name>
    <dbReference type="NCBI Taxonomy" id="377629"/>
    <lineage>
        <taxon>Bacteria</taxon>
        <taxon>Pseudomonadati</taxon>
        <taxon>Pseudomonadota</taxon>
        <taxon>Gammaproteobacteria</taxon>
        <taxon>Cellvibrionales</taxon>
        <taxon>Cellvibrionaceae</taxon>
        <taxon>Teredinibacter</taxon>
    </lineage>
</organism>
<dbReference type="Proteomes" id="UP000009080">
    <property type="component" value="Chromosome"/>
</dbReference>
<dbReference type="EMBL" id="CP001614">
    <property type="protein sequence ID" value="ACR13750.1"/>
    <property type="molecule type" value="Genomic_DNA"/>
</dbReference>
<comment type="similarity">
    <text evidence="2">Belongs to the cytochrome c oxidase subunit 3 family.</text>
</comment>
<feature type="transmembrane region" description="Helical" evidence="10">
    <location>
        <begin position="287"/>
        <end position="306"/>
    </location>
</feature>
<feature type="transmembrane region" description="Helical" evidence="10">
    <location>
        <begin position="16"/>
        <end position="35"/>
    </location>
</feature>
<dbReference type="CDD" id="cd01665">
    <property type="entry name" value="Cyt_c_Oxidase_III"/>
    <property type="match status" value="1"/>
</dbReference>
<dbReference type="Pfam" id="PF00510">
    <property type="entry name" value="COX3"/>
    <property type="match status" value="2"/>
</dbReference>
<feature type="domain" description="Heme-copper oxidase subunit III family profile" evidence="11">
    <location>
        <begin position="4"/>
        <end position="307"/>
    </location>
</feature>
<feature type="transmembrane region" description="Helical" evidence="10">
    <location>
        <begin position="167"/>
        <end position="189"/>
    </location>
</feature>
<evidence type="ECO:0000256" key="7">
    <source>
        <dbReference type="ARBA" id="ARBA00023136"/>
    </source>
</evidence>
<gene>
    <name evidence="12" type="ordered locus">TERTU_0081</name>
</gene>
<feature type="transmembrane region" description="Helical" evidence="10">
    <location>
        <begin position="201"/>
        <end position="220"/>
    </location>
</feature>